<dbReference type="Proteomes" id="UP001273505">
    <property type="component" value="Unassembled WGS sequence"/>
</dbReference>
<dbReference type="NCBIfam" id="NF038117">
    <property type="entry name" value="choice_anch_I"/>
    <property type="match status" value="1"/>
</dbReference>
<feature type="region of interest" description="Disordered" evidence="1">
    <location>
        <begin position="27"/>
        <end position="56"/>
    </location>
</feature>
<dbReference type="InterPro" id="IPR015943">
    <property type="entry name" value="WD40/YVTN_repeat-like_dom_sf"/>
</dbReference>
<dbReference type="RefSeq" id="WP_302724088.1">
    <property type="nucleotide sequence ID" value="NZ_JAULRU010000731.1"/>
</dbReference>
<dbReference type="InterPro" id="IPR052956">
    <property type="entry name" value="Mesenchyme-surface_protein"/>
</dbReference>
<sequence length="628" mass="65308">MMKIEQTFKKLLLASLIASLAACGGDDGTDGATGPQGEQGPQGETGAEGPAGEDATNSTISLQFAGRYETGAFDESASEIVVYDPATNQIFSINANSGMVDVLNIAAPSMPVLTMSLDIASDVAGAIDGLASADELGAANSVAVHDGVVAVAVEADTKQSNGYVAFYQNDGIFLAAVEVGALPDMLTFTPDGSMVLVANEGEPNGDYSVDPEGSVSVINVSGGAATVTQADVSTLDFTDFNAGGSRAGELGSDVRVSSKSASVAQDLEPEYITVSPDSASAWVALQENNAIAKLDLATMEVSAILGLGYKDYSILGNELDASNKDDSINIRNWPVRGLFMPDTIDSFEFAGVNYLITANEGDGREYLTDEDDATACTAAGGFDFDDGDCFHYLDEIRAKDIQDTGATIDLPSLGFYAESVEELTEDENLGRIKVVADMGVSDCTGNTLATTGQPGAGCVYKALYSYGARSFSIWNGETGELVYDSGSDFERITAQRLGGDFNATNDENGGDDRSDDKGPEPEAVEVAHIAGATYAFIGLERVGGIMVYNISNPEAAQFVQYINTRDFSVDIEALVDAGDFSAAGDLGPESVLFIAAEDSPSGEPLLVVGNEVSGTIAMFNVNVVDSAP</sequence>
<feature type="compositionally biased region" description="Low complexity" evidence="1">
    <location>
        <begin position="27"/>
        <end position="52"/>
    </location>
</feature>
<dbReference type="Gene3D" id="1.20.5.320">
    <property type="entry name" value="6-Phosphogluconate Dehydrogenase, domain 3"/>
    <property type="match status" value="1"/>
</dbReference>
<keyword evidence="2" id="KW-0732">Signal</keyword>
<gene>
    <name evidence="4" type="ORF">SCD92_05015</name>
</gene>
<accession>A0ABU4S0E0</accession>
<feature type="region of interest" description="Disordered" evidence="1">
    <location>
        <begin position="497"/>
        <end position="520"/>
    </location>
</feature>
<dbReference type="PROSITE" id="PS51257">
    <property type="entry name" value="PROKAR_LIPOPROTEIN"/>
    <property type="match status" value="1"/>
</dbReference>
<dbReference type="EMBL" id="JAXAFO010000006">
    <property type="protein sequence ID" value="MDX6848709.1"/>
    <property type="molecule type" value="Genomic_DNA"/>
</dbReference>
<keyword evidence="5" id="KW-1185">Reference proteome</keyword>
<dbReference type="Gene3D" id="2.130.10.10">
    <property type="entry name" value="YVTN repeat-like/Quinoprotein amine dehydrogenase"/>
    <property type="match status" value="1"/>
</dbReference>
<proteinExistence type="predicted"/>
<dbReference type="InterPro" id="IPR011044">
    <property type="entry name" value="Quino_amine_DH_bsu"/>
</dbReference>
<dbReference type="SUPFAM" id="SSF50969">
    <property type="entry name" value="YVTN repeat-like/Quinoprotein amine dehydrogenase"/>
    <property type="match status" value="1"/>
</dbReference>
<dbReference type="PANTHER" id="PTHR46928:SF1">
    <property type="entry name" value="MESENCHYME-SPECIFIC CELL SURFACE GLYCOPROTEIN"/>
    <property type="match status" value="1"/>
</dbReference>
<organism evidence="4 5">
    <name type="scientific">Gilvimarinus gilvus</name>
    <dbReference type="NCBI Taxonomy" id="3058038"/>
    <lineage>
        <taxon>Bacteria</taxon>
        <taxon>Pseudomonadati</taxon>
        <taxon>Pseudomonadota</taxon>
        <taxon>Gammaproteobacteria</taxon>
        <taxon>Cellvibrionales</taxon>
        <taxon>Cellvibrionaceae</taxon>
        <taxon>Gilvimarinus</taxon>
    </lineage>
</organism>
<feature type="chain" id="PRO_5046590312" evidence="2">
    <location>
        <begin position="25"/>
        <end position="628"/>
    </location>
</feature>
<evidence type="ECO:0000259" key="3">
    <source>
        <dbReference type="Pfam" id="PF22494"/>
    </source>
</evidence>
<comment type="caution">
    <text evidence="4">The sequence shown here is derived from an EMBL/GenBank/DDBJ whole genome shotgun (WGS) entry which is preliminary data.</text>
</comment>
<evidence type="ECO:0000256" key="2">
    <source>
        <dbReference type="SAM" id="SignalP"/>
    </source>
</evidence>
<evidence type="ECO:0000313" key="4">
    <source>
        <dbReference type="EMBL" id="MDX6848709.1"/>
    </source>
</evidence>
<feature type="compositionally biased region" description="Basic and acidic residues" evidence="1">
    <location>
        <begin position="510"/>
        <end position="520"/>
    </location>
</feature>
<dbReference type="Pfam" id="PF22494">
    <property type="entry name" value="choice_anch_I"/>
    <property type="match status" value="2"/>
</dbReference>
<evidence type="ECO:0000256" key="1">
    <source>
        <dbReference type="SAM" id="MobiDB-lite"/>
    </source>
</evidence>
<evidence type="ECO:0000313" key="5">
    <source>
        <dbReference type="Proteomes" id="UP001273505"/>
    </source>
</evidence>
<feature type="domain" description="Choice-of-anchor I" evidence="3">
    <location>
        <begin position="457"/>
        <end position="620"/>
    </location>
</feature>
<reference evidence="4 5" key="1">
    <citation type="submission" date="2023-11" db="EMBL/GenBank/DDBJ databases">
        <title>Gilvimarinus fulvus sp. nov., isolated from the surface of Kelp.</title>
        <authorList>
            <person name="Sun Y.Y."/>
            <person name="Gong Y."/>
            <person name="Du Z.J."/>
        </authorList>
    </citation>
    <scope>NUCLEOTIDE SEQUENCE [LARGE SCALE GENOMIC DNA]</scope>
    <source>
        <strain evidence="4 5">SDUM040013</strain>
    </source>
</reference>
<dbReference type="InterPro" id="IPR055188">
    <property type="entry name" value="Choice_anch_I"/>
</dbReference>
<name>A0ABU4S0E0_9GAMM</name>
<protein>
    <submittedName>
        <fullName evidence="4">Choice-of-anchor I family protein</fullName>
    </submittedName>
</protein>
<feature type="domain" description="Choice-of-anchor I" evidence="3">
    <location>
        <begin position="77"/>
        <end position="371"/>
    </location>
</feature>
<feature type="signal peptide" evidence="2">
    <location>
        <begin position="1"/>
        <end position="24"/>
    </location>
</feature>
<dbReference type="PANTHER" id="PTHR46928">
    <property type="entry name" value="MESENCHYME-SPECIFIC CELL SURFACE GLYCOPROTEIN"/>
    <property type="match status" value="1"/>
</dbReference>